<keyword evidence="3" id="KW-1185">Reference proteome</keyword>
<organism evidence="2 3">
    <name type="scientific">Eumeta variegata</name>
    <name type="common">Bagworm moth</name>
    <name type="synonym">Eumeta japonica</name>
    <dbReference type="NCBI Taxonomy" id="151549"/>
    <lineage>
        <taxon>Eukaryota</taxon>
        <taxon>Metazoa</taxon>
        <taxon>Ecdysozoa</taxon>
        <taxon>Arthropoda</taxon>
        <taxon>Hexapoda</taxon>
        <taxon>Insecta</taxon>
        <taxon>Pterygota</taxon>
        <taxon>Neoptera</taxon>
        <taxon>Endopterygota</taxon>
        <taxon>Lepidoptera</taxon>
        <taxon>Glossata</taxon>
        <taxon>Ditrysia</taxon>
        <taxon>Tineoidea</taxon>
        <taxon>Psychidae</taxon>
        <taxon>Oiketicinae</taxon>
        <taxon>Eumeta</taxon>
    </lineage>
</organism>
<sequence>MVEGVMHFHLYKPEHVWPNLSVRVQRPTGEEPQRKGEAAPTKDSMYIQDGVAGRAANCITFLIERQGEERVRFNL</sequence>
<dbReference type="EMBL" id="BGZK01001560">
    <property type="protein sequence ID" value="GBP82354.1"/>
    <property type="molecule type" value="Genomic_DNA"/>
</dbReference>
<evidence type="ECO:0000256" key="1">
    <source>
        <dbReference type="SAM" id="MobiDB-lite"/>
    </source>
</evidence>
<feature type="compositionally biased region" description="Basic and acidic residues" evidence="1">
    <location>
        <begin position="28"/>
        <end position="37"/>
    </location>
</feature>
<gene>
    <name evidence="2" type="ORF">EVAR_99493_1</name>
</gene>
<accession>A0A4C1Z5K6</accession>
<evidence type="ECO:0000313" key="3">
    <source>
        <dbReference type="Proteomes" id="UP000299102"/>
    </source>
</evidence>
<proteinExistence type="predicted"/>
<dbReference type="Proteomes" id="UP000299102">
    <property type="component" value="Unassembled WGS sequence"/>
</dbReference>
<evidence type="ECO:0000313" key="2">
    <source>
        <dbReference type="EMBL" id="GBP82354.1"/>
    </source>
</evidence>
<reference evidence="2 3" key="1">
    <citation type="journal article" date="2019" name="Commun. Biol.">
        <title>The bagworm genome reveals a unique fibroin gene that provides high tensile strength.</title>
        <authorList>
            <person name="Kono N."/>
            <person name="Nakamura H."/>
            <person name="Ohtoshi R."/>
            <person name="Tomita M."/>
            <person name="Numata K."/>
            <person name="Arakawa K."/>
        </authorList>
    </citation>
    <scope>NUCLEOTIDE SEQUENCE [LARGE SCALE GENOMIC DNA]</scope>
</reference>
<protein>
    <submittedName>
        <fullName evidence="2">Uncharacterized protein</fullName>
    </submittedName>
</protein>
<feature type="region of interest" description="Disordered" evidence="1">
    <location>
        <begin position="25"/>
        <end position="44"/>
    </location>
</feature>
<name>A0A4C1Z5K6_EUMVA</name>
<dbReference type="AlphaFoldDB" id="A0A4C1Z5K6"/>
<comment type="caution">
    <text evidence="2">The sequence shown here is derived from an EMBL/GenBank/DDBJ whole genome shotgun (WGS) entry which is preliminary data.</text>
</comment>